<dbReference type="Pfam" id="PF00619">
    <property type="entry name" value="CARD"/>
    <property type="match status" value="1"/>
</dbReference>
<protein>
    <recommendedName>
        <fullName evidence="1">CARD domain-containing protein</fullName>
    </recommendedName>
</protein>
<dbReference type="PROSITE" id="PS50209">
    <property type="entry name" value="CARD"/>
    <property type="match status" value="1"/>
</dbReference>
<dbReference type="Gene3D" id="1.10.533.10">
    <property type="entry name" value="Death Domain, Fas"/>
    <property type="match status" value="1"/>
</dbReference>
<feature type="domain" description="CARD" evidence="1">
    <location>
        <begin position="15"/>
        <end position="95"/>
    </location>
</feature>
<sequence length="125" mass="14096">MSADEEDVTITEKDLAALKNDVLKENIYEISSQLGDPGRYFASFKAKEILDRTDCETIKAQVTSMEKANVFIDTISGRCGRKGEHPYDVFVGALKRMKVHIHIVRILNQALAKKIAELKTTKRVQ</sequence>
<dbReference type="InterPro" id="IPR011029">
    <property type="entry name" value="DEATH-like_dom_sf"/>
</dbReference>
<dbReference type="EnsemblMetazoa" id="Aqu2.1.34249_001">
    <property type="protein sequence ID" value="Aqu2.1.34249_001"/>
    <property type="gene ID" value="Aqu2.1.34249"/>
</dbReference>
<accession>A0A1X7V377</accession>
<dbReference type="InParanoid" id="A0A1X7V377"/>
<reference evidence="2" key="1">
    <citation type="submission" date="2017-05" db="UniProtKB">
        <authorList>
            <consortium name="EnsemblMetazoa"/>
        </authorList>
    </citation>
    <scope>IDENTIFICATION</scope>
</reference>
<name>A0A1X7V377_AMPQE</name>
<evidence type="ECO:0000259" key="1">
    <source>
        <dbReference type="PROSITE" id="PS50209"/>
    </source>
</evidence>
<proteinExistence type="predicted"/>
<dbReference type="SUPFAM" id="SSF47986">
    <property type="entry name" value="DEATH domain"/>
    <property type="match status" value="1"/>
</dbReference>
<dbReference type="InterPro" id="IPR001315">
    <property type="entry name" value="CARD"/>
</dbReference>
<dbReference type="AlphaFoldDB" id="A0A1X7V377"/>
<organism evidence="2">
    <name type="scientific">Amphimedon queenslandica</name>
    <name type="common">Sponge</name>
    <dbReference type="NCBI Taxonomy" id="400682"/>
    <lineage>
        <taxon>Eukaryota</taxon>
        <taxon>Metazoa</taxon>
        <taxon>Porifera</taxon>
        <taxon>Demospongiae</taxon>
        <taxon>Heteroscleromorpha</taxon>
        <taxon>Haplosclerida</taxon>
        <taxon>Niphatidae</taxon>
        <taxon>Amphimedon</taxon>
    </lineage>
</organism>
<dbReference type="GO" id="GO:0042981">
    <property type="term" value="P:regulation of apoptotic process"/>
    <property type="evidence" value="ECO:0007669"/>
    <property type="project" value="InterPro"/>
</dbReference>
<evidence type="ECO:0000313" key="2">
    <source>
        <dbReference type="EnsemblMetazoa" id="Aqu2.1.34249_001"/>
    </source>
</evidence>